<dbReference type="RefSeq" id="WP_167214120.1">
    <property type="nucleotide sequence ID" value="NZ_CP050063.1"/>
</dbReference>
<name>A0A6G9AT87_9BACT</name>
<proteinExistence type="predicted"/>
<dbReference type="Proteomes" id="UP000501802">
    <property type="component" value="Chromosome"/>
</dbReference>
<evidence type="ECO:0000313" key="1">
    <source>
        <dbReference type="EMBL" id="QIP15598.1"/>
    </source>
</evidence>
<evidence type="ECO:0000313" key="2">
    <source>
        <dbReference type="Proteomes" id="UP000501802"/>
    </source>
</evidence>
<dbReference type="KEGG" id="spib:G8759_24680"/>
<dbReference type="AlphaFoldDB" id="A0A6G9AT87"/>
<gene>
    <name evidence="1" type="ORF">G8759_24680</name>
</gene>
<sequence length="111" mass="12542">MAGYQNTVVRTYVNAPAYFGGSSFTFQDSITWFGSRLIRTAFICSVQGEQIQHMNLTNSIVIDPVTLKARLVDSTNMYPYRVWGTIYRVPIYAFDGAPVHAVRIDKIEKAN</sequence>
<protein>
    <submittedName>
        <fullName evidence="1">Uncharacterized protein</fullName>
    </submittedName>
</protein>
<dbReference type="EMBL" id="CP050063">
    <property type="protein sequence ID" value="QIP15598.1"/>
    <property type="molecule type" value="Genomic_DNA"/>
</dbReference>
<reference evidence="1 2" key="1">
    <citation type="submission" date="2020-03" db="EMBL/GenBank/DDBJ databases">
        <authorList>
            <person name="Kim M.K."/>
        </authorList>
    </citation>
    <scope>NUCLEOTIDE SEQUENCE [LARGE SCALE GENOMIC DNA]</scope>
    <source>
        <strain evidence="1 2">BT328</strain>
    </source>
</reference>
<organism evidence="1 2">
    <name type="scientific">Spirosoma aureum</name>
    <dbReference type="NCBI Taxonomy" id="2692134"/>
    <lineage>
        <taxon>Bacteria</taxon>
        <taxon>Pseudomonadati</taxon>
        <taxon>Bacteroidota</taxon>
        <taxon>Cytophagia</taxon>
        <taxon>Cytophagales</taxon>
        <taxon>Cytophagaceae</taxon>
        <taxon>Spirosoma</taxon>
    </lineage>
</organism>
<accession>A0A6G9AT87</accession>
<keyword evidence="2" id="KW-1185">Reference proteome</keyword>